<keyword evidence="7" id="KW-0963">Cytoplasm</keyword>
<keyword evidence="6" id="KW-0158">Chromosome</keyword>
<evidence type="ECO:0000256" key="11">
    <source>
        <dbReference type="ARBA" id="ARBA00023328"/>
    </source>
</evidence>
<reference evidence="14 15" key="1">
    <citation type="submission" date="2016-03" db="EMBL/GenBank/DDBJ databases">
        <title>Whole genome sequencing of Grifola frondosa 9006-11.</title>
        <authorList>
            <person name="Min B."/>
            <person name="Park H."/>
            <person name="Kim J.-G."/>
            <person name="Cho H."/>
            <person name="Oh Y.-L."/>
            <person name="Kong W.-S."/>
            <person name="Choi I.-G."/>
        </authorList>
    </citation>
    <scope>NUCLEOTIDE SEQUENCE [LARGE SCALE GENOMIC DNA]</scope>
    <source>
        <strain evidence="14 15">9006-11</strain>
    </source>
</reference>
<dbReference type="InterPro" id="IPR013251">
    <property type="entry name" value="DASH_Spc19"/>
</dbReference>
<comment type="similarity">
    <text evidence="4">Belongs to the DASH complex SPC19 family.</text>
</comment>
<sequence length="191" mass="22054">MEKSHRVSRLSVHPRLRPRESVFASNPELYRGDTQAVCSPFLRECVMAMEDCCDEVHEAQELTRQGTYDLPRMTKVLQSERVFLLIDEGTVRRYKADLTEEIEPQINELLSRAEKGLQILIKKEGMLRSKVEAGQPRPSSRATVKLKTTGMSKLEVRRIQMLARQRERLEEEMAALQAEVDKLELAAMKKR</sequence>
<evidence type="ECO:0000256" key="5">
    <source>
        <dbReference type="ARBA" id="ARBA00016329"/>
    </source>
</evidence>
<evidence type="ECO:0000256" key="6">
    <source>
        <dbReference type="ARBA" id="ARBA00022454"/>
    </source>
</evidence>
<evidence type="ECO:0000256" key="13">
    <source>
        <dbReference type="SAM" id="Coils"/>
    </source>
</evidence>
<keyword evidence="9" id="KW-0206">Cytoskeleton</keyword>
<evidence type="ECO:0000256" key="7">
    <source>
        <dbReference type="ARBA" id="ARBA00022490"/>
    </source>
</evidence>
<keyword evidence="10" id="KW-0539">Nucleus</keyword>
<dbReference type="PANTHER" id="PTHR28262:SF1">
    <property type="entry name" value="DASH COMPLEX SUBUNIT SPC19"/>
    <property type="match status" value="1"/>
</dbReference>
<evidence type="ECO:0000256" key="1">
    <source>
        <dbReference type="ARBA" id="ARBA00004123"/>
    </source>
</evidence>
<evidence type="ECO:0000256" key="2">
    <source>
        <dbReference type="ARBA" id="ARBA00004186"/>
    </source>
</evidence>
<dbReference type="PANTHER" id="PTHR28262">
    <property type="entry name" value="DASH COMPLEX SUBUNIT SPC19"/>
    <property type="match status" value="1"/>
</dbReference>
<evidence type="ECO:0000256" key="9">
    <source>
        <dbReference type="ARBA" id="ARBA00023212"/>
    </source>
</evidence>
<proteinExistence type="inferred from homology"/>
<name>A0A1C7M005_GRIFR</name>
<evidence type="ECO:0000256" key="8">
    <source>
        <dbReference type="ARBA" id="ARBA00022838"/>
    </source>
</evidence>
<feature type="coiled-coil region" evidence="13">
    <location>
        <begin position="152"/>
        <end position="186"/>
    </location>
</feature>
<comment type="caution">
    <text evidence="14">The sequence shown here is derived from an EMBL/GenBank/DDBJ whole genome shotgun (WGS) entry which is preliminary data.</text>
</comment>
<dbReference type="OMA" id="DCCEEAH"/>
<dbReference type="OrthoDB" id="3361333at2759"/>
<keyword evidence="8" id="KW-0995">Kinetochore</keyword>
<evidence type="ECO:0000256" key="10">
    <source>
        <dbReference type="ARBA" id="ARBA00023242"/>
    </source>
</evidence>
<dbReference type="AlphaFoldDB" id="A0A1C7M005"/>
<dbReference type="Proteomes" id="UP000092993">
    <property type="component" value="Unassembled WGS sequence"/>
</dbReference>
<dbReference type="STRING" id="5627.A0A1C7M005"/>
<dbReference type="Pfam" id="PF08287">
    <property type="entry name" value="DASH_Spc19"/>
    <property type="match status" value="1"/>
</dbReference>
<keyword evidence="11" id="KW-0137">Centromere</keyword>
<keyword evidence="13" id="KW-0175">Coiled coil</keyword>
<accession>A0A1C7M005</accession>
<protein>
    <recommendedName>
        <fullName evidence="5">DASH complex subunit SPC19</fullName>
    </recommendedName>
    <alternativeName>
        <fullName evidence="12">Outer kinetochore protein SPC19</fullName>
    </alternativeName>
</protein>
<dbReference type="GO" id="GO:0005876">
    <property type="term" value="C:spindle microtubule"/>
    <property type="evidence" value="ECO:0007669"/>
    <property type="project" value="InterPro"/>
</dbReference>
<dbReference type="EMBL" id="LUGG01000014">
    <property type="protein sequence ID" value="OBZ70253.1"/>
    <property type="molecule type" value="Genomic_DNA"/>
</dbReference>
<evidence type="ECO:0000313" key="15">
    <source>
        <dbReference type="Proteomes" id="UP000092993"/>
    </source>
</evidence>
<dbReference type="GO" id="GO:0008608">
    <property type="term" value="P:attachment of spindle microtubules to kinetochore"/>
    <property type="evidence" value="ECO:0007669"/>
    <property type="project" value="InterPro"/>
</dbReference>
<evidence type="ECO:0000256" key="12">
    <source>
        <dbReference type="ARBA" id="ARBA00032583"/>
    </source>
</evidence>
<evidence type="ECO:0000256" key="3">
    <source>
        <dbReference type="ARBA" id="ARBA00004629"/>
    </source>
</evidence>
<evidence type="ECO:0000256" key="4">
    <source>
        <dbReference type="ARBA" id="ARBA00008952"/>
    </source>
</evidence>
<organism evidence="14 15">
    <name type="scientific">Grifola frondosa</name>
    <name type="common">Maitake</name>
    <name type="synonym">Polyporus frondosus</name>
    <dbReference type="NCBI Taxonomy" id="5627"/>
    <lineage>
        <taxon>Eukaryota</taxon>
        <taxon>Fungi</taxon>
        <taxon>Dikarya</taxon>
        <taxon>Basidiomycota</taxon>
        <taxon>Agaricomycotina</taxon>
        <taxon>Agaricomycetes</taxon>
        <taxon>Polyporales</taxon>
        <taxon>Grifolaceae</taxon>
        <taxon>Grifola</taxon>
    </lineage>
</organism>
<dbReference type="GO" id="GO:0042729">
    <property type="term" value="C:DASH complex"/>
    <property type="evidence" value="ECO:0007669"/>
    <property type="project" value="InterPro"/>
</dbReference>
<comment type="subcellular location">
    <subcellularLocation>
        <location evidence="3">Chromosome</location>
        <location evidence="3">Centromere</location>
        <location evidence="3">Kinetochore</location>
    </subcellularLocation>
    <subcellularLocation>
        <location evidence="2">Cytoplasm</location>
        <location evidence="2">Cytoskeleton</location>
        <location evidence="2">Spindle</location>
    </subcellularLocation>
    <subcellularLocation>
        <location evidence="1">Nucleus</location>
    </subcellularLocation>
</comment>
<keyword evidence="15" id="KW-1185">Reference proteome</keyword>
<gene>
    <name evidence="14" type="primary">SPC19</name>
    <name evidence="14" type="ORF">A0H81_09636</name>
</gene>
<evidence type="ECO:0000313" key="14">
    <source>
        <dbReference type="EMBL" id="OBZ70253.1"/>
    </source>
</evidence>